<dbReference type="PANTHER" id="PTHR40446:SF2">
    <property type="entry name" value="N-ACETYLGLUCOSAMINE-1-PHOSPHODIESTER ALPHA-N-ACETYLGLUCOSAMINIDASE"/>
    <property type="match status" value="1"/>
</dbReference>
<accession>A0A654CLD9</accession>
<evidence type="ECO:0000259" key="1">
    <source>
        <dbReference type="Pfam" id="PF09992"/>
    </source>
</evidence>
<organism evidence="2 3">
    <name type="scientific">Sphingobacterium multivorum</name>
    <dbReference type="NCBI Taxonomy" id="28454"/>
    <lineage>
        <taxon>Bacteria</taxon>
        <taxon>Pseudomonadati</taxon>
        <taxon>Bacteroidota</taxon>
        <taxon>Sphingobacteriia</taxon>
        <taxon>Sphingobacteriales</taxon>
        <taxon>Sphingobacteriaceae</taxon>
        <taxon>Sphingobacterium</taxon>
    </lineage>
</organism>
<dbReference type="AlphaFoldDB" id="A0A654CLD9"/>
<dbReference type="EMBL" id="CABWMV010000024">
    <property type="protein sequence ID" value="VXC94192.1"/>
    <property type="molecule type" value="Genomic_DNA"/>
</dbReference>
<dbReference type="Proteomes" id="UP000432350">
    <property type="component" value="Unassembled WGS sequence"/>
</dbReference>
<evidence type="ECO:0000313" key="2">
    <source>
        <dbReference type="EMBL" id="VXC94192.1"/>
    </source>
</evidence>
<dbReference type="PROSITE" id="PS51257">
    <property type="entry name" value="PROKAR_LIPOPROTEIN"/>
    <property type="match status" value="1"/>
</dbReference>
<feature type="domain" description="Phosphodiester glycosidase" evidence="1">
    <location>
        <begin position="116"/>
        <end position="298"/>
    </location>
</feature>
<name>A0A654CLD9_SPHMU</name>
<dbReference type="Pfam" id="PF09992">
    <property type="entry name" value="NAGPA"/>
    <property type="match status" value="1"/>
</dbReference>
<proteinExistence type="predicted"/>
<sequence>MDRRNKVKQMKRNFIYSLLLLFLVISCKKNEGGTQLPYDYSIPQEENLAEIINTAAWNTKTVADGVLWKYYQFPRIFESKQYVNVFEIDLKKGMQLEIPYVKTGFLKTSAAATAKGALVAFNGSYFNTSTGGSTVFFKYDGQVVNQTVNGFNSYRENGAFTFTGQSYQIVPKPAGGWGTLSATAALAGGPLLMQNGQVLEQLNVDFNTSRHPRTAVGLTKDNKLIVAVIDGRSSQSQGLTIPQLGELMAALGCTSALNYDGGGSSTAWVKGEGVVNYPSDNGKFDHEGERAVATVFTVK</sequence>
<protein>
    <submittedName>
        <fullName evidence="2">Exopolysaccharide biosynthesis protein related to N-acetylglucosamine-1-phosphodiester alpha-N-acetylglucosaminidase</fullName>
    </submittedName>
</protein>
<dbReference type="InterPro" id="IPR018711">
    <property type="entry name" value="NAGPA"/>
</dbReference>
<gene>
    <name evidence="2" type="ORF">SPHINGO8BC_51025</name>
</gene>
<evidence type="ECO:0000313" key="3">
    <source>
        <dbReference type="Proteomes" id="UP000432350"/>
    </source>
</evidence>
<reference evidence="2 3" key="1">
    <citation type="submission" date="2019-10" db="EMBL/GenBank/DDBJ databases">
        <authorList>
            <person name="Karimi E."/>
        </authorList>
    </citation>
    <scope>NUCLEOTIDE SEQUENCE [LARGE SCALE GENOMIC DNA]</scope>
    <source>
        <strain evidence="2">Sphingobacterium sp. 8BC</strain>
    </source>
</reference>
<dbReference type="PANTHER" id="PTHR40446">
    <property type="entry name" value="N-ACETYLGLUCOSAMINE-1-PHOSPHODIESTER ALPHA-N-ACETYLGLUCOSAMINIDASE"/>
    <property type="match status" value="1"/>
</dbReference>